<name>X6PBG0_RETFI</name>
<protein>
    <submittedName>
        <fullName evidence="1">Uncharacterized protein</fullName>
    </submittedName>
</protein>
<dbReference type="AlphaFoldDB" id="X6PBG0"/>
<gene>
    <name evidence="1" type="ORF">RFI_01545</name>
</gene>
<dbReference type="EMBL" id="ASPP01001544">
    <property type="protein sequence ID" value="ETO35516.1"/>
    <property type="molecule type" value="Genomic_DNA"/>
</dbReference>
<accession>X6PBG0</accession>
<dbReference type="Proteomes" id="UP000023152">
    <property type="component" value="Unassembled WGS sequence"/>
</dbReference>
<sequence length="795" mass="96842">MQQHFQGWCRITRKRVTLERRAQELWEKKKKAIQRHLFKWWQHLYWYLSLEKELTQQFATKLQLRHLHKRWYDKVLKWKLTANKLAQTQGVNLPTTAIVTYQNLRFNHYVLQSWNTKIKRKMEVFNNNLEFKIAAVEDQRLSDFERACQTLKIEAQDVDHLTTQTLLKSRQAPPPPFFFIVVTAHLKNLIKIMADLSRLFWKRKQLKTYFKKWLTNARQKKLDRFILYTYPNKILCRWQLRHWQQLIDIWSQRECNANQLGNIQKMKRMFGNWKKYRCSQYTLRVMIDTKYKPLALQRRCIRKWKLHKDTRARLSQIISDFQRDRNHKILYTYFYTMRHYYKQCTLHHALLLTCERNKDESLLQTHFQRWRVMLCLNEFLLLYLFNNKSKTFTKSFFQSRLALGAPSVKVFFYFLFSLRRKKKQKKTEPYISNRMAHHSMLQKKKLFERWRVVTMKIEETKDNKMFQLMAVIHHNIRKCKTKTYIYICWHQTSAKPKKRSKRKLHGSFSQPIKANHDALHWTPKLPWMENNQDNVSWKTISPKMSRLDDMTNLDPQRQLHSFSKHSMIKSLSCMDKITNLGGCALDKTFKRLNTFFLFSGYKLFTEYFLLFFFCLELKKNWSERLYKISEEMENNIKISTMPSLYISDPTDIISLSTLHTSERIRLENELQNNPIDLPYSQSSENVRLVNLLHTTEPRNKFPCMEIYYLKTEKEKSQAQDLRSCYEIQISTCEINVSFCRNQYFEHYKLKIFSHYFLNLKMFVQVFFWCKKKDSLKCNYKTFAILLMLYFTIHEM</sequence>
<comment type="caution">
    <text evidence="1">The sequence shown here is derived from an EMBL/GenBank/DDBJ whole genome shotgun (WGS) entry which is preliminary data.</text>
</comment>
<proteinExistence type="predicted"/>
<keyword evidence="2" id="KW-1185">Reference proteome</keyword>
<evidence type="ECO:0000313" key="2">
    <source>
        <dbReference type="Proteomes" id="UP000023152"/>
    </source>
</evidence>
<reference evidence="1 2" key="1">
    <citation type="journal article" date="2013" name="Curr. Biol.">
        <title>The Genome of the Foraminiferan Reticulomyxa filosa.</title>
        <authorList>
            <person name="Glockner G."/>
            <person name="Hulsmann N."/>
            <person name="Schleicher M."/>
            <person name="Noegel A.A."/>
            <person name="Eichinger L."/>
            <person name="Gallinger C."/>
            <person name="Pawlowski J."/>
            <person name="Sierra R."/>
            <person name="Euteneuer U."/>
            <person name="Pillet L."/>
            <person name="Moustafa A."/>
            <person name="Platzer M."/>
            <person name="Groth M."/>
            <person name="Szafranski K."/>
            <person name="Schliwa M."/>
        </authorList>
    </citation>
    <scope>NUCLEOTIDE SEQUENCE [LARGE SCALE GENOMIC DNA]</scope>
</reference>
<organism evidence="1 2">
    <name type="scientific">Reticulomyxa filosa</name>
    <dbReference type="NCBI Taxonomy" id="46433"/>
    <lineage>
        <taxon>Eukaryota</taxon>
        <taxon>Sar</taxon>
        <taxon>Rhizaria</taxon>
        <taxon>Retaria</taxon>
        <taxon>Foraminifera</taxon>
        <taxon>Monothalamids</taxon>
        <taxon>Reticulomyxidae</taxon>
        <taxon>Reticulomyxa</taxon>
    </lineage>
</organism>
<evidence type="ECO:0000313" key="1">
    <source>
        <dbReference type="EMBL" id="ETO35516.1"/>
    </source>
</evidence>